<dbReference type="AlphaFoldDB" id="A0A0S4M6S2"/>
<dbReference type="SUPFAM" id="SSF69635">
    <property type="entry name" value="Type III secretory system chaperone-like"/>
    <property type="match status" value="1"/>
</dbReference>
<accession>A0A0S4M6S2</accession>
<dbReference type="EMBL" id="LN906597">
    <property type="protein sequence ID" value="CUT17092.1"/>
    <property type="molecule type" value="Genomic_DNA"/>
</dbReference>
<protein>
    <submittedName>
        <fullName evidence="2">Putative Tir famliy protein</fullName>
    </submittedName>
</protein>
<dbReference type="GO" id="GO:0030254">
    <property type="term" value="P:protein secretion by the type III secretion system"/>
    <property type="evidence" value="ECO:0007669"/>
    <property type="project" value="InterPro"/>
</dbReference>
<evidence type="ECO:0000313" key="2">
    <source>
        <dbReference type="EMBL" id="CUT17092.1"/>
    </source>
</evidence>
<keyword evidence="3" id="KW-1185">Reference proteome</keyword>
<proteinExistence type="predicted"/>
<gene>
    <name evidence="2" type="ORF">Ark11_0235</name>
</gene>
<name>A0A0S4M6S2_9BURK</name>
<feature type="region of interest" description="Disordered" evidence="1">
    <location>
        <begin position="138"/>
        <end position="166"/>
    </location>
</feature>
<dbReference type="CDD" id="cd16364">
    <property type="entry name" value="T3SC_I-like"/>
    <property type="match status" value="1"/>
</dbReference>
<dbReference type="InterPro" id="IPR010261">
    <property type="entry name" value="Tir_chaperone"/>
</dbReference>
<sequence>MNTMVDAKSLVVELGSLLKLPGLKLNEQGVASLIADKKFSVNLEHSSVDGVIHIYSKVMDLDGPVSDVICRKLMALNAYGNETSGASFAWDELHHEIILWRRVDLQVANAHYLMGVLELFLDQVERWRSRLERGLESLEEPRAHEGQGSHSSGPHPAAAQINAIRG</sequence>
<dbReference type="Pfam" id="PF05932">
    <property type="entry name" value="CesT"/>
    <property type="match status" value="1"/>
</dbReference>
<feature type="compositionally biased region" description="Basic and acidic residues" evidence="1">
    <location>
        <begin position="138"/>
        <end position="147"/>
    </location>
</feature>
<dbReference type="OrthoDB" id="192511at2"/>
<evidence type="ECO:0000256" key="1">
    <source>
        <dbReference type="SAM" id="MobiDB-lite"/>
    </source>
</evidence>
<dbReference type="Gene3D" id="3.30.1460.10">
    <property type="match status" value="1"/>
</dbReference>
<organism evidence="2 3">
    <name type="scientific">Candidatus Ichthyocystis hellenicum</name>
    <dbReference type="NCBI Taxonomy" id="1561003"/>
    <lineage>
        <taxon>Bacteria</taxon>
        <taxon>Pseudomonadati</taxon>
        <taxon>Pseudomonadota</taxon>
        <taxon>Betaproteobacteria</taxon>
        <taxon>Burkholderiales</taxon>
        <taxon>Candidatus Ichthyocystis</taxon>
    </lineage>
</organism>
<dbReference type="RefSeq" id="WP_092342727.1">
    <property type="nucleotide sequence ID" value="NZ_FLSL01000095.1"/>
</dbReference>
<dbReference type="Proteomes" id="UP000198651">
    <property type="component" value="Chromosome I"/>
</dbReference>
<evidence type="ECO:0000313" key="3">
    <source>
        <dbReference type="Proteomes" id="UP000198651"/>
    </source>
</evidence>
<reference evidence="3" key="1">
    <citation type="submission" date="2015-11" db="EMBL/GenBank/DDBJ databases">
        <authorList>
            <person name="Seth-Smith H.M.B."/>
        </authorList>
    </citation>
    <scope>NUCLEOTIDE SEQUENCE [LARGE SCALE GENOMIC DNA]</scope>
    <source>
        <strain evidence="3">2013Ark11</strain>
    </source>
</reference>